<name>S3BUA9_9BURK</name>
<dbReference type="InterPro" id="IPR020055">
    <property type="entry name" value="Ribosomal_bL25_short"/>
</dbReference>
<dbReference type="InterPro" id="IPR020057">
    <property type="entry name" value="Ribosomal_bL25_b-dom"/>
</dbReference>
<dbReference type="InterPro" id="IPR020930">
    <property type="entry name" value="Ribosomal_uL5_bac-type"/>
</dbReference>
<comment type="subunit">
    <text evidence="5">Part of the 50S ribosomal subunit; part of the 5S rRNA/L5/L18/L25 subcomplex. Contacts the 5S rRNA. Binds to the 5S rRNA independently of L5 and L18.</text>
</comment>
<dbReference type="CDD" id="cd00495">
    <property type="entry name" value="Ribosomal_L25_TL5_CTC"/>
    <property type="match status" value="1"/>
</dbReference>
<evidence type="ECO:0000313" key="8">
    <source>
        <dbReference type="EMBL" id="EPD97732.1"/>
    </source>
</evidence>
<keyword evidence="1 5" id="KW-0699">rRNA-binding</keyword>
<reference evidence="8 9" key="1">
    <citation type="submission" date="2013-04" db="EMBL/GenBank/DDBJ databases">
        <title>The Genome Sequence of Sutterella wadsworthensis HGA0223.</title>
        <authorList>
            <consortium name="The Broad Institute Genomics Platform"/>
            <person name="Earl A."/>
            <person name="Ward D."/>
            <person name="Feldgarden M."/>
            <person name="Gevers D."/>
            <person name="Schmidt T.M."/>
            <person name="Dover J."/>
            <person name="Dai D."/>
            <person name="Walker B."/>
            <person name="Young S."/>
            <person name="Zeng Q."/>
            <person name="Gargeya S."/>
            <person name="Fitzgerald M."/>
            <person name="Haas B."/>
            <person name="Abouelleil A."/>
            <person name="Allen A.W."/>
            <person name="Alvarado L."/>
            <person name="Arachchi H.M."/>
            <person name="Berlin A.M."/>
            <person name="Chapman S.B."/>
            <person name="Gainer-Dewar J."/>
            <person name="Goldberg J."/>
            <person name="Griggs A."/>
            <person name="Gujja S."/>
            <person name="Hansen M."/>
            <person name="Howarth C."/>
            <person name="Imamovic A."/>
            <person name="Ireland A."/>
            <person name="Larimer J."/>
            <person name="McCowan C."/>
            <person name="Murphy C."/>
            <person name="Pearson M."/>
            <person name="Poon T.W."/>
            <person name="Priest M."/>
            <person name="Roberts A."/>
            <person name="Saif S."/>
            <person name="Shea T."/>
            <person name="Sisk P."/>
            <person name="Sykes S."/>
            <person name="Wortman J."/>
            <person name="Nusbaum C."/>
            <person name="Birren B."/>
        </authorList>
    </citation>
    <scope>NUCLEOTIDE SEQUENCE [LARGE SCALE GENOMIC DNA]</scope>
    <source>
        <strain evidence="8 9">HGA0223</strain>
    </source>
</reference>
<accession>S3BUA9</accession>
<dbReference type="PATRIC" id="fig|1203554.3.peg.2291"/>
<dbReference type="SUPFAM" id="SSF50715">
    <property type="entry name" value="Ribosomal protein L25-like"/>
    <property type="match status" value="1"/>
</dbReference>
<keyword evidence="2 5" id="KW-0694">RNA-binding</keyword>
<dbReference type="InterPro" id="IPR020056">
    <property type="entry name" value="Rbsml_bL25/Gln-tRNA_synth_N"/>
</dbReference>
<dbReference type="PANTHER" id="PTHR33284:SF1">
    <property type="entry name" value="RIBOSOMAL PROTEIN L25_GLN-TRNA SYNTHETASE, ANTI-CODON-BINDING DOMAIN-CONTAINING PROTEIN"/>
    <property type="match status" value="1"/>
</dbReference>
<dbReference type="EMBL" id="ATCF01000034">
    <property type="protein sequence ID" value="EPD97732.1"/>
    <property type="molecule type" value="Genomic_DNA"/>
</dbReference>
<dbReference type="HAMAP" id="MF_01336">
    <property type="entry name" value="Ribosomal_bL25"/>
    <property type="match status" value="1"/>
</dbReference>
<dbReference type="RefSeq" id="WP_016475223.1">
    <property type="nucleotide sequence ID" value="NZ_KE150481.1"/>
</dbReference>
<evidence type="ECO:0000256" key="5">
    <source>
        <dbReference type="HAMAP-Rule" id="MF_01334"/>
    </source>
</evidence>
<dbReference type="Gene3D" id="2.40.240.10">
    <property type="entry name" value="Ribosomal Protein L25, Chain P"/>
    <property type="match status" value="1"/>
</dbReference>
<evidence type="ECO:0000256" key="2">
    <source>
        <dbReference type="ARBA" id="ARBA00022884"/>
    </source>
</evidence>
<keyword evidence="3 5" id="KW-0689">Ribosomal protein</keyword>
<comment type="similarity">
    <text evidence="5">Belongs to the bacterial ribosomal protein bL25 family. CTC subfamily.</text>
</comment>
<dbReference type="eggNOG" id="COG1825">
    <property type="taxonomic scope" value="Bacteria"/>
</dbReference>
<evidence type="ECO:0000256" key="1">
    <source>
        <dbReference type="ARBA" id="ARBA00022730"/>
    </source>
</evidence>
<dbReference type="NCBIfam" id="TIGR00731">
    <property type="entry name" value="bL25_bact_ctc"/>
    <property type="match status" value="1"/>
</dbReference>
<dbReference type="Gene3D" id="2.170.120.20">
    <property type="entry name" value="Ribosomal protein L25, beta domain"/>
    <property type="match status" value="1"/>
</dbReference>
<dbReference type="GO" id="GO:0022625">
    <property type="term" value="C:cytosolic large ribosomal subunit"/>
    <property type="evidence" value="ECO:0007669"/>
    <property type="project" value="TreeGrafter"/>
</dbReference>
<dbReference type="InterPro" id="IPR037121">
    <property type="entry name" value="Ribosomal_bL25_C"/>
</dbReference>
<feature type="domain" description="Large ribosomal subunit protein bL25 beta" evidence="7">
    <location>
        <begin position="99"/>
        <end position="181"/>
    </location>
</feature>
<dbReference type="Pfam" id="PF14693">
    <property type="entry name" value="Ribosomal_TL5_C"/>
    <property type="match status" value="1"/>
</dbReference>
<dbReference type="Proteomes" id="UP000014400">
    <property type="component" value="Unassembled WGS sequence"/>
</dbReference>
<dbReference type="AlphaFoldDB" id="S3BUA9"/>
<dbReference type="HOGENOM" id="CLU_075939_0_1_4"/>
<evidence type="ECO:0000259" key="6">
    <source>
        <dbReference type="Pfam" id="PF01386"/>
    </source>
</evidence>
<evidence type="ECO:0000256" key="4">
    <source>
        <dbReference type="ARBA" id="ARBA00023274"/>
    </source>
</evidence>
<evidence type="ECO:0000313" key="9">
    <source>
        <dbReference type="Proteomes" id="UP000014400"/>
    </source>
</evidence>
<evidence type="ECO:0000256" key="3">
    <source>
        <dbReference type="ARBA" id="ARBA00022980"/>
    </source>
</evidence>
<keyword evidence="4 5" id="KW-0687">Ribonucleoprotein</keyword>
<comment type="caution">
    <text evidence="8">The sequence shown here is derived from an EMBL/GenBank/DDBJ whole genome shotgun (WGS) entry which is preliminary data.</text>
</comment>
<dbReference type="InterPro" id="IPR029751">
    <property type="entry name" value="Ribosomal_L25_dom"/>
</dbReference>
<dbReference type="HAMAP" id="MF_01334">
    <property type="entry name" value="Ribosomal_bL25_CTC"/>
    <property type="match status" value="1"/>
</dbReference>
<dbReference type="GeneID" id="64062419"/>
<organism evidence="8 9">
    <name type="scientific">Sutterella wadsworthensis HGA0223</name>
    <dbReference type="NCBI Taxonomy" id="1203554"/>
    <lineage>
        <taxon>Bacteria</taxon>
        <taxon>Pseudomonadati</taxon>
        <taxon>Pseudomonadota</taxon>
        <taxon>Betaproteobacteria</taxon>
        <taxon>Burkholderiales</taxon>
        <taxon>Sutterellaceae</taxon>
        <taxon>Sutterella</taxon>
    </lineage>
</organism>
<dbReference type="GO" id="GO:0003735">
    <property type="term" value="F:structural constituent of ribosome"/>
    <property type="evidence" value="ECO:0007669"/>
    <property type="project" value="InterPro"/>
</dbReference>
<protein>
    <recommendedName>
        <fullName evidence="5">Large ribosomal subunit protein bL25</fullName>
    </recommendedName>
    <alternativeName>
        <fullName evidence="5">General stress protein CTC</fullName>
    </alternativeName>
</protein>
<proteinExistence type="inferred from homology"/>
<keyword evidence="9" id="KW-1185">Reference proteome</keyword>
<sequence>MKVIATTRTTQGTGASRRLRRADKLPGIIYGGKNPATPIELEHNPIFFALRKEKFHASILTMELDGKEELVVLRDFQMHPYKQQVMHIDFQRIAPDEVVTMRVPLHFSGEELSPAVKIDKCIISRAAAYVEVACLPRDLPEFIAVDLSKMETGTTLHANDLVVPEGVKMVTDSVIASVIQPVEEEIIAPAAAEGDAAAAAPADGAAAPAAAPAK</sequence>
<dbReference type="InterPro" id="IPR011035">
    <property type="entry name" value="Ribosomal_bL25/Gln-tRNA_synth"/>
</dbReference>
<dbReference type="PANTHER" id="PTHR33284">
    <property type="entry name" value="RIBOSOMAL PROTEIN L25/GLN-TRNA SYNTHETASE, ANTI-CODON-BINDING DOMAIN-CONTAINING PROTEIN"/>
    <property type="match status" value="1"/>
</dbReference>
<dbReference type="GO" id="GO:0008097">
    <property type="term" value="F:5S rRNA binding"/>
    <property type="evidence" value="ECO:0007669"/>
    <property type="project" value="InterPro"/>
</dbReference>
<dbReference type="Pfam" id="PF01386">
    <property type="entry name" value="Ribosomal_L25p"/>
    <property type="match status" value="1"/>
</dbReference>
<comment type="function">
    <text evidence="5">This is one of the proteins that binds to the 5S RNA in the ribosome where it forms part of the central protuberance.</text>
</comment>
<dbReference type="NCBIfam" id="NF004612">
    <property type="entry name" value="PRK05943.1"/>
    <property type="match status" value="1"/>
</dbReference>
<dbReference type="STRING" id="1203554.HMPREF1476_02210"/>
<dbReference type="NCBIfam" id="NF004130">
    <property type="entry name" value="PRK05618.1-5"/>
    <property type="match status" value="1"/>
</dbReference>
<evidence type="ECO:0000259" key="7">
    <source>
        <dbReference type="Pfam" id="PF14693"/>
    </source>
</evidence>
<dbReference type="GO" id="GO:0006412">
    <property type="term" value="P:translation"/>
    <property type="evidence" value="ECO:0007669"/>
    <property type="project" value="UniProtKB-UniRule"/>
</dbReference>
<dbReference type="InterPro" id="IPR001021">
    <property type="entry name" value="Ribosomal_bL25_long"/>
</dbReference>
<gene>
    <name evidence="5" type="primary">rplY</name>
    <name evidence="5" type="synonym">ctc</name>
    <name evidence="8" type="ORF">HMPREF1476_02210</name>
</gene>
<feature type="domain" description="Large ribosomal subunit protein bL25 L25" evidence="6">
    <location>
        <begin position="5"/>
        <end position="90"/>
    </location>
</feature>